<dbReference type="EMBL" id="LJAM02000337">
    <property type="protein sequence ID" value="RAP70479.1"/>
    <property type="molecule type" value="Genomic_DNA"/>
</dbReference>
<dbReference type="Proteomes" id="UP000244334">
    <property type="component" value="Unassembled WGS sequence"/>
</dbReference>
<evidence type="ECO:0000256" key="1">
    <source>
        <dbReference type="SAM" id="SignalP"/>
    </source>
</evidence>
<accession>A0A328TJ37</accession>
<feature type="chain" id="PRO_5016463480" evidence="1">
    <location>
        <begin position="20"/>
        <end position="89"/>
    </location>
</feature>
<organism evidence="2 3">
    <name type="scientific">Candidatus Erwinia dacicola</name>
    <dbReference type="NCBI Taxonomy" id="252393"/>
    <lineage>
        <taxon>Bacteria</taxon>
        <taxon>Pseudomonadati</taxon>
        <taxon>Pseudomonadota</taxon>
        <taxon>Gammaproteobacteria</taxon>
        <taxon>Enterobacterales</taxon>
        <taxon>Erwiniaceae</taxon>
        <taxon>Erwinia</taxon>
    </lineage>
</organism>
<reference evidence="2" key="1">
    <citation type="submission" date="2018-04" db="EMBL/GenBank/DDBJ databases">
        <title>Genomes of the Obligate Erwinia dacicola and Facultative Enterobacter sp. OLF Endosymbionts of the Olive Fruit fly, Bactrocera oleae.</title>
        <authorList>
            <person name="Estes A.M."/>
            <person name="Hearn D.J."/>
            <person name="Agarwal S."/>
            <person name="Pierson E.A."/>
            <person name="Dunning-Hotopp J.C."/>
        </authorList>
    </citation>
    <scope>NUCLEOTIDE SEQUENCE [LARGE SCALE GENOMIC DNA]</scope>
    <source>
        <strain evidence="2">Oroville</strain>
    </source>
</reference>
<feature type="signal peptide" evidence="1">
    <location>
        <begin position="1"/>
        <end position="19"/>
    </location>
</feature>
<protein>
    <submittedName>
        <fullName evidence="2">L,D-transpeptidase</fullName>
    </submittedName>
</protein>
<comment type="caution">
    <text evidence="2">The sequence shown here is derived from an EMBL/GenBank/DDBJ whole genome shotgun (WGS) entry which is preliminary data.</text>
</comment>
<dbReference type="AlphaFoldDB" id="A0A328TJ37"/>
<keyword evidence="1" id="KW-0732">Signal</keyword>
<evidence type="ECO:0000313" key="3">
    <source>
        <dbReference type="Proteomes" id="UP000244334"/>
    </source>
</evidence>
<name>A0A328TJ37_9GAMM</name>
<gene>
    <name evidence="2" type="ORF">ACZ87_02716</name>
</gene>
<evidence type="ECO:0000313" key="2">
    <source>
        <dbReference type="EMBL" id="RAP70479.1"/>
    </source>
</evidence>
<proteinExistence type="predicted"/>
<sequence>MGKIALLFAMIFLPAVVFASVPDAVIPLVPVSKELKKQLLGTPVYLQIFKEERTLELYGKTAALGQNACRVISKPGRFLQRGTFPAEAR</sequence>
<keyword evidence="3" id="KW-1185">Reference proteome</keyword>